<comment type="caution">
    <text evidence="14">The sequence shown here is derived from an EMBL/GenBank/DDBJ whole genome shotgun (WGS) entry which is preliminary data.</text>
</comment>
<evidence type="ECO:0000313" key="15">
    <source>
        <dbReference type="Proteomes" id="UP000005324"/>
    </source>
</evidence>
<keyword evidence="8 13" id="KW-1133">Transmembrane helix</keyword>
<keyword evidence="7 12" id="KW-0479">Metal-binding</keyword>
<feature type="transmembrane region" description="Helical" evidence="13">
    <location>
        <begin position="44"/>
        <end position="65"/>
    </location>
</feature>
<dbReference type="PROSITE" id="PS01001">
    <property type="entry name" value="SDH_CYT_2"/>
    <property type="match status" value="1"/>
</dbReference>
<feature type="transmembrane region" description="Helical" evidence="13">
    <location>
        <begin position="77"/>
        <end position="99"/>
    </location>
</feature>
<evidence type="ECO:0000256" key="12">
    <source>
        <dbReference type="PIRSR" id="PIRSR000178-1"/>
    </source>
</evidence>
<dbReference type="PANTHER" id="PTHR10978">
    <property type="entry name" value="SUCCINATE DEHYDROGENASE CYTOCHROME B560 SUBUNIT"/>
    <property type="match status" value="1"/>
</dbReference>
<evidence type="ECO:0000256" key="7">
    <source>
        <dbReference type="ARBA" id="ARBA00022723"/>
    </source>
</evidence>
<evidence type="ECO:0000256" key="13">
    <source>
        <dbReference type="SAM" id="Phobius"/>
    </source>
</evidence>
<accession>D5RI48</accession>
<dbReference type="GO" id="GO:0006099">
    <property type="term" value="P:tricarboxylic acid cycle"/>
    <property type="evidence" value="ECO:0007669"/>
    <property type="project" value="InterPro"/>
</dbReference>
<dbReference type="NCBIfam" id="TIGR02970">
    <property type="entry name" value="succ_dehyd_cytB"/>
    <property type="match status" value="1"/>
</dbReference>
<evidence type="ECO:0000256" key="10">
    <source>
        <dbReference type="ARBA" id="ARBA00023136"/>
    </source>
</evidence>
<dbReference type="GO" id="GO:0046872">
    <property type="term" value="F:metal ion binding"/>
    <property type="evidence" value="ECO:0007669"/>
    <property type="project" value="UniProtKB-KW"/>
</dbReference>
<evidence type="ECO:0000256" key="11">
    <source>
        <dbReference type="ARBA" id="ARBA00025912"/>
    </source>
</evidence>
<keyword evidence="15" id="KW-1185">Reference proteome</keyword>
<feature type="binding site" description="axial binding residue" evidence="12">
    <location>
        <position position="100"/>
    </location>
    <ligand>
        <name>heme</name>
        <dbReference type="ChEBI" id="CHEBI:30413"/>
        <note>ligand shared with second transmembrane subunit</note>
    </ligand>
    <ligandPart>
        <name>Fe</name>
        <dbReference type="ChEBI" id="CHEBI:18248"/>
    </ligandPart>
</feature>
<proteinExistence type="inferred from homology"/>
<comment type="subcellular location">
    <subcellularLocation>
        <location evidence="2">Membrane</location>
        <topology evidence="2">Multi-pass membrane protein</topology>
    </subcellularLocation>
</comment>
<evidence type="ECO:0000256" key="3">
    <source>
        <dbReference type="ARBA" id="ARBA00007244"/>
    </source>
</evidence>
<comment type="function">
    <text evidence="1">Membrane-anchoring subunit of succinate dehydrogenase (SDH).</text>
</comment>
<dbReference type="Pfam" id="PF01127">
    <property type="entry name" value="Sdh_cyt"/>
    <property type="match status" value="1"/>
</dbReference>
<organism evidence="14 15">
    <name type="scientific">Pseudoroseomonas cervicalis ATCC 49957</name>
    <dbReference type="NCBI Taxonomy" id="525371"/>
    <lineage>
        <taxon>Bacteria</taxon>
        <taxon>Pseudomonadati</taxon>
        <taxon>Pseudomonadota</taxon>
        <taxon>Alphaproteobacteria</taxon>
        <taxon>Acetobacterales</taxon>
        <taxon>Roseomonadaceae</taxon>
        <taxon>Roseomonas</taxon>
    </lineage>
</organism>
<dbReference type="CDD" id="cd03499">
    <property type="entry name" value="SQR_TypeC_SdhC"/>
    <property type="match status" value="1"/>
</dbReference>
<evidence type="ECO:0000256" key="5">
    <source>
        <dbReference type="ARBA" id="ARBA00022617"/>
    </source>
</evidence>
<dbReference type="SUPFAM" id="SSF81343">
    <property type="entry name" value="Fumarate reductase respiratory complex transmembrane subunits"/>
    <property type="match status" value="1"/>
</dbReference>
<dbReference type="OrthoDB" id="9799441at2"/>
<keyword evidence="9 12" id="KW-0408">Iron</keyword>
<dbReference type="InterPro" id="IPR018495">
    <property type="entry name" value="Succ_DH_cyt_bsu_CS"/>
</dbReference>
<comment type="subunit">
    <text evidence="11">Part of an enzyme complex containing four subunits: a flavoprotein, an iron-sulfur protein, plus two membrane-anchoring proteins, SdhC and SdhD. The complex can form homotrimers.</text>
</comment>
<evidence type="ECO:0000256" key="9">
    <source>
        <dbReference type="ARBA" id="ARBA00023004"/>
    </source>
</evidence>
<comment type="cofactor">
    <cofactor evidence="12">
        <name>heme</name>
        <dbReference type="ChEBI" id="CHEBI:30413"/>
    </cofactor>
    <text evidence="12">The heme is bound between the two transmembrane subunits.</text>
</comment>
<keyword evidence="6 13" id="KW-0812">Transmembrane</keyword>
<name>D5RI48_9PROT</name>
<reference evidence="14 15" key="1">
    <citation type="submission" date="2010-04" db="EMBL/GenBank/DDBJ databases">
        <authorList>
            <person name="Qin X."/>
            <person name="Bachman B."/>
            <person name="Battles P."/>
            <person name="Bell A."/>
            <person name="Bess C."/>
            <person name="Bickham C."/>
            <person name="Chaboub L."/>
            <person name="Chen D."/>
            <person name="Coyle M."/>
            <person name="Deiros D.R."/>
            <person name="Dinh H."/>
            <person name="Forbes L."/>
            <person name="Fowler G."/>
            <person name="Francisco L."/>
            <person name="Fu Q."/>
            <person name="Gubbala S."/>
            <person name="Hale W."/>
            <person name="Han Y."/>
            <person name="Hemphill L."/>
            <person name="Highlander S.K."/>
            <person name="Hirani K."/>
            <person name="Hogues M."/>
            <person name="Jackson L."/>
            <person name="Jakkamsetti A."/>
            <person name="Javaid M."/>
            <person name="Jiang H."/>
            <person name="Korchina V."/>
            <person name="Kovar C."/>
            <person name="Lara F."/>
            <person name="Lee S."/>
            <person name="Mata R."/>
            <person name="Mathew T."/>
            <person name="Moen C."/>
            <person name="Morales K."/>
            <person name="Munidasa M."/>
            <person name="Nazareth L."/>
            <person name="Ngo R."/>
            <person name="Nguyen L."/>
            <person name="Okwuonu G."/>
            <person name="Ongeri F."/>
            <person name="Patil S."/>
            <person name="Petrosino J."/>
            <person name="Pham C."/>
            <person name="Pham P."/>
            <person name="Pu L.-L."/>
            <person name="Puazo M."/>
            <person name="Raj R."/>
            <person name="Reid J."/>
            <person name="Rouhana J."/>
            <person name="Saada N."/>
            <person name="Shang Y."/>
            <person name="Simmons D."/>
            <person name="Thornton R."/>
            <person name="Warren J."/>
            <person name="Weissenberger G."/>
            <person name="Zhang J."/>
            <person name="Zhang L."/>
            <person name="Zhou C."/>
            <person name="Zhu D."/>
            <person name="Muzny D."/>
            <person name="Worley K."/>
            <person name="Gibbs R."/>
        </authorList>
    </citation>
    <scope>NUCLEOTIDE SEQUENCE [LARGE SCALE GENOMIC DNA]</scope>
    <source>
        <strain evidence="14 15">ATCC 49957</strain>
    </source>
</reference>
<dbReference type="GO" id="GO:0009055">
    <property type="term" value="F:electron transfer activity"/>
    <property type="evidence" value="ECO:0007669"/>
    <property type="project" value="InterPro"/>
</dbReference>
<dbReference type="Gene3D" id="1.20.1300.10">
    <property type="entry name" value="Fumarate reductase/succinate dehydrogenase, transmembrane subunit"/>
    <property type="match status" value="1"/>
</dbReference>
<dbReference type="RefSeq" id="WP_007003817.1">
    <property type="nucleotide sequence ID" value="NZ_GG770778.1"/>
</dbReference>
<keyword evidence="5 12" id="KW-0349">Heme</keyword>
<comment type="similarity">
    <text evidence="3">Belongs to the cytochrome b560 family.</text>
</comment>
<evidence type="ECO:0000256" key="4">
    <source>
        <dbReference type="ARBA" id="ARBA00020076"/>
    </source>
</evidence>
<keyword evidence="10 13" id="KW-0472">Membrane</keyword>
<dbReference type="InterPro" id="IPR000701">
    <property type="entry name" value="SuccDH_FuR_B_TM-su"/>
</dbReference>
<dbReference type="GO" id="GO:0016020">
    <property type="term" value="C:membrane"/>
    <property type="evidence" value="ECO:0007669"/>
    <property type="project" value="UniProtKB-SubCell"/>
</dbReference>
<dbReference type="InterPro" id="IPR034804">
    <property type="entry name" value="SQR/QFR_C/D"/>
</dbReference>
<evidence type="ECO:0000256" key="8">
    <source>
        <dbReference type="ARBA" id="ARBA00022989"/>
    </source>
</evidence>
<evidence type="ECO:0000313" key="14">
    <source>
        <dbReference type="EMBL" id="EFH13015.1"/>
    </source>
</evidence>
<evidence type="ECO:0000256" key="1">
    <source>
        <dbReference type="ARBA" id="ARBA00004050"/>
    </source>
</evidence>
<dbReference type="AlphaFoldDB" id="D5RI48"/>
<dbReference type="InterPro" id="IPR014314">
    <property type="entry name" value="Succ_DH_cytb556"/>
</dbReference>
<dbReference type="PANTHER" id="PTHR10978:SF5">
    <property type="entry name" value="SUCCINATE DEHYDROGENASE CYTOCHROME B560 SUBUNIT, MITOCHONDRIAL"/>
    <property type="match status" value="1"/>
</dbReference>
<dbReference type="PIRSF" id="PIRSF000178">
    <property type="entry name" value="SDH_cyt_b560"/>
    <property type="match status" value="1"/>
</dbReference>
<gene>
    <name evidence="14" type="primary">sdhC</name>
    <name evidence="14" type="ORF">HMPREF0731_0758</name>
</gene>
<protein>
    <recommendedName>
        <fullName evidence="4">Succinate dehydrogenase cytochrome b556 subunit</fullName>
    </recommendedName>
</protein>
<sequence>MSSMKDAREAIMVGRRTDGTRVNRPLSPHLQVYDMLQITSGLSIAHRATGVAWSVGLLVLAWWLLAAAAGPGPFATVQWFLSSFLGMLMLFGMTAVAWYHTLAGLRHLMWDAGYGFDLPTTYRTGRAVLIGTGVLTVLTWLIVIIAWG</sequence>
<evidence type="ECO:0000256" key="6">
    <source>
        <dbReference type="ARBA" id="ARBA00022692"/>
    </source>
</evidence>
<dbReference type="EMBL" id="ADVL01000132">
    <property type="protein sequence ID" value="EFH13015.1"/>
    <property type="molecule type" value="Genomic_DNA"/>
</dbReference>
<evidence type="ECO:0000256" key="2">
    <source>
        <dbReference type="ARBA" id="ARBA00004141"/>
    </source>
</evidence>
<dbReference type="Proteomes" id="UP000005324">
    <property type="component" value="Unassembled WGS sequence"/>
</dbReference>
<feature type="transmembrane region" description="Helical" evidence="13">
    <location>
        <begin position="127"/>
        <end position="147"/>
    </location>
</feature>
<dbReference type="HOGENOM" id="CLU_094691_3_1_5"/>